<dbReference type="InParanoid" id="A0A5E4GKJ4"/>
<gene>
    <name evidence="1" type="ORF">ALMOND_2B021412</name>
</gene>
<protein>
    <submittedName>
        <fullName evidence="1">PREDICTED: LRR receptor serine/threonine-kinase At1g06840</fullName>
    </submittedName>
</protein>
<keyword evidence="1" id="KW-0808">Transferase</keyword>
<dbReference type="AlphaFoldDB" id="A0A5E4GKJ4"/>
<accession>A0A5E4GKJ4</accession>
<proteinExistence type="predicted"/>
<dbReference type="Proteomes" id="UP000327085">
    <property type="component" value="Chromosome 6"/>
</dbReference>
<keyword evidence="1" id="KW-0675">Receptor</keyword>
<dbReference type="Gramene" id="VVA40068">
    <property type="protein sequence ID" value="VVA40068"/>
    <property type="gene ID" value="Prudul26B021412"/>
</dbReference>
<name>A0A5E4GKJ4_PRUDU</name>
<dbReference type="GO" id="GO:0016301">
    <property type="term" value="F:kinase activity"/>
    <property type="evidence" value="ECO:0007669"/>
    <property type="project" value="UniProtKB-KW"/>
</dbReference>
<sequence length="206" mass="23562">MSDQKLCTAKLNFALFLIAHFLSFVVNALRAGRSSLIDPTKHQNNWNNGDPYKSHCTGVFETVGANATFVKENCVRENIELYPADAATVQVTLTVYFCWEILVRFTELGWNTSRLKEMVRRTKRVYTRSELLWIKADGEESIEGANWDAQTREKVENGRYKRPIEYNKLSAASGTPKERYLSASAEASGWFTLLSVSIFLDDKMQW</sequence>
<organism evidence="1 2">
    <name type="scientific">Prunus dulcis</name>
    <name type="common">Almond</name>
    <name type="synonym">Amygdalus dulcis</name>
    <dbReference type="NCBI Taxonomy" id="3755"/>
    <lineage>
        <taxon>Eukaryota</taxon>
        <taxon>Viridiplantae</taxon>
        <taxon>Streptophyta</taxon>
        <taxon>Embryophyta</taxon>
        <taxon>Tracheophyta</taxon>
        <taxon>Spermatophyta</taxon>
        <taxon>Magnoliopsida</taxon>
        <taxon>eudicotyledons</taxon>
        <taxon>Gunneridae</taxon>
        <taxon>Pentapetalae</taxon>
        <taxon>rosids</taxon>
        <taxon>fabids</taxon>
        <taxon>Rosales</taxon>
        <taxon>Rosaceae</taxon>
        <taxon>Amygdaloideae</taxon>
        <taxon>Amygdaleae</taxon>
        <taxon>Prunus</taxon>
    </lineage>
</organism>
<reference evidence="2" key="1">
    <citation type="journal article" date="2020" name="Plant J.">
        <title>Transposons played a major role in the diversification between the closely related almond and peach genomes: results from the almond genome sequence.</title>
        <authorList>
            <person name="Alioto T."/>
            <person name="Alexiou K.G."/>
            <person name="Bardil A."/>
            <person name="Barteri F."/>
            <person name="Castanera R."/>
            <person name="Cruz F."/>
            <person name="Dhingra A."/>
            <person name="Duval H."/>
            <person name="Fernandez I Marti A."/>
            <person name="Frias L."/>
            <person name="Galan B."/>
            <person name="Garcia J.L."/>
            <person name="Howad W."/>
            <person name="Gomez-Garrido J."/>
            <person name="Gut M."/>
            <person name="Julca I."/>
            <person name="Morata J."/>
            <person name="Puigdomenech P."/>
            <person name="Ribeca P."/>
            <person name="Rubio Cabetas M.J."/>
            <person name="Vlasova A."/>
            <person name="Wirthensohn M."/>
            <person name="Garcia-Mas J."/>
            <person name="Gabaldon T."/>
            <person name="Casacuberta J.M."/>
            <person name="Arus P."/>
        </authorList>
    </citation>
    <scope>NUCLEOTIDE SEQUENCE [LARGE SCALE GENOMIC DNA]</scope>
    <source>
        <strain evidence="2">cv. Texas</strain>
    </source>
</reference>
<dbReference type="EMBL" id="CABIKO010000906">
    <property type="protein sequence ID" value="VVA40068.1"/>
    <property type="molecule type" value="Genomic_DNA"/>
</dbReference>
<evidence type="ECO:0000313" key="1">
    <source>
        <dbReference type="EMBL" id="VVA40068.1"/>
    </source>
</evidence>
<keyword evidence="1" id="KW-0418">Kinase</keyword>
<evidence type="ECO:0000313" key="2">
    <source>
        <dbReference type="Proteomes" id="UP000327085"/>
    </source>
</evidence>